<accession>A0ABR5AUQ6</accession>
<comment type="caution">
    <text evidence="1">The sequence shown here is derived from an EMBL/GenBank/DDBJ whole genome shotgun (WGS) entry which is preliminary data.</text>
</comment>
<organism evidence="1 2">
    <name type="scientific">Bacillus badius</name>
    <dbReference type="NCBI Taxonomy" id="1455"/>
    <lineage>
        <taxon>Bacteria</taxon>
        <taxon>Bacillati</taxon>
        <taxon>Bacillota</taxon>
        <taxon>Bacilli</taxon>
        <taxon>Bacillales</taxon>
        <taxon>Bacillaceae</taxon>
        <taxon>Pseudobacillus</taxon>
    </lineage>
</organism>
<dbReference type="Proteomes" id="UP000031982">
    <property type="component" value="Unassembled WGS sequence"/>
</dbReference>
<name>A0ABR5AUQ6_BACBA</name>
<reference evidence="1 2" key="1">
    <citation type="submission" date="2015-01" db="EMBL/GenBank/DDBJ databases">
        <title>Genome Assembly of Bacillus badius MTCC 1458.</title>
        <authorList>
            <person name="Verma A."/>
            <person name="Khatri I."/>
            <person name="Mual P."/>
            <person name="Subramanian S."/>
            <person name="Krishnamurthi S."/>
        </authorList>
    </citation>
    <scope>NUCLEOTIDE SEQUENCE [LARGE SCALE GENOMIC DNA]</scope>
    <source>
        <strain evidence="1 2">MTCC 1458</strain>
    </source>
</reference>
<gene>
    <name evidence="1" type="ORF">SD77_0907</name>
</gene>
<evidence type="ECO:0000313" key="2">
    <source>
        <dbReference type="Proteomes" id="UP000031982"/>
    </source>
</evidence>
<keyword evidence="2" id="KW-1185">Reference proteome</keyword>
<evidence type="ECO:0000313" key="1">
    <source>
        <dbReference type="EMBL" id="KIL77928.1"/>
    </source>
</evidence>
<dbReference type="EMBL" id="JXLP01000011">
    <property type="protein sequence ID" value="KIL77928.1"/>
    <property type="molecule type" value="Genomic_DNA"/>
</dbReference>
<evidence type="ECO:0008006" key="3">
    <source>
        <dbReference type="Google" id="ProtNLM"/>
    </source>
</evidence>
<sequence>MVKCNTYFFYEKPTALVQRQSATILHQSEPLLSSKGEGCLAKDRQRWQLDKRLNIHKG</sequence>
<protein>
    <recommendedName>
        <fullName evidence="3">Mobile element protein</fullName>
    </recommendedName>
</protein>
<proteinExistence type="predicted"/>